<dbReference type="GO" id="GO:0006643">
    <property type="term" value="P:membrane lipid metabolic process"/>
    <property type="evidence" value="ECO:0007669"/>
    <property type="project" value="TreeGrafter"/>
</dbReference>
<organism evidence="9 10">
    <name type="scientific">Ketobacter alkanivorans</name>
    <dbReference type="NCBI Taxonomy" id="1917421"/>
    <lineage>
        <taxon>Bacteria</taxon>
        <taxon>Pseudomonadati</taxon>
        <taxon>Pseudomonadota</taxon>
        <taxon>Gammaproteobacteria</taxon>
        <taxon>Pseudomonadales</taxon>
        <taxon>Ketobacteraceae</taxon>
        <taxon>Ketobacter</taxon>
    </lineage>
</organism>
<evidence type="ECO:0000256" key="4">
    <source>
        <dbReference type="ARBA" id="ARBA00023002"/>
    </source>
</evidence>
<dbReference type="EMBL" id="CP022684">
    <property type="protein sequence ID" value="AUM13689.1"/>
    <property type="molecule type" value="Genomic_DNA"/>
</dbReference>
<evidence type="ECO:0000313" key="9">
    <source>
        <dbReference type="EMBL" id="AUM13689.1"/>
    </source>
</evidence>
<dbReference type="GO" id="GO:0008610">
    <property type="term" value="P:lipid biosynthetic process"/>
    <property type="evidence" value="ECO:0007669"/>
    <property type="project" value="InterPro"/>
</dbReference>
<protein>
    <recommendedName>
        <fullName evidence="8">Fatty acid hydroxylase domain-containing protein</fullName>
    </recommendedName>
</protein>
<dbReference type="RefSeq" id="WP_101895064.1">
    <property type="nucleotide sequence ID" value="NZ_CP022684.1"/>
</dbReference>
<dbReference type="PANTHER" id="PTHR21624">
    <property type="entry name" value="STEROL DESATURASE-RELATED PROTEIN"/>
    <property type="match status" value="1"/>
</dbReference>
<reference evidence="10" key="1">
    <citation type="submission" date="2017-08" db="EMBL/GenBank/DDBJ databases">
        <title>Direct submision.</title>
        <authorList>
            <person name="Kim S.-J."/>
            <person name="Rhee S.-K."/>
        </authorList>
    </citation>
    <scope>NUCLEOTIDE SEQUENCE [LARGE SCALE GENOMIC DNA]</scope>
    <source>
        <strain evidence="10">GI5</strain>
    </source>
</reference>
<dbReference type="Pfam" id="PF04116">
    <property type="entry name" value="FA_hydroxylase"/>
    <property type="match status" value="1"/>
</dbReference>
<gene>
    <name evidence="9" type="ORF">Kalk_15225</name>
</gene>
<name>A0A2K9LMU7_9GAMM</name>
<evidence type="ECO:0000256" key="1">
    <source>
        <dbReference type="ARBA" id="ARBA00004127"/>
    </source>
</evidence>
<feature type="transmembrane region" description="Helical" evidence="7">
    <location>
        <begin position="118"/>
        <end position="136"/>
    </location>
</feature>
<feature type="transmembrane region" description="Helical" evidence="7">
    <location>
        <begin position="35"/>
        <end position="53"/>
    </location>
</feature>
<dbReference type="GO" id="GO:0050479">
    <property type="term" value="F:glyceryl-ether monooxygenase activity"/>
    <property type="evidence" value="ECO:0007669"/>
    <property type="project" value="TreeGrafter"/>
</dbReference>
<keyword evidence="4" id="KW-0560">Oxidoreductase</keyword>
<evidence type="ECO:0000256" key="7">
    <source>
        <dbReference type="SAM" id="Phobius"/>
    </source>
</evidence>
<dbReference type="KEGG" id="kak:Kalk_15225"/>
<keyword evidence="6 7" id="KW-0472">Membrane</keyword>
<dbReference type="GO" id="GO:0012505">
    <property type="term" value="C:endomembrane system"/>
    <property type="evidence" value="ECO:0007669"/>
    <property type="project" value="UniProtKB-SubCell"/>
</dbReference>
<feature type="transmembrane region" description="Helical" evidence="7">
    <location>
        <begin position="12"/>
        <end position="29"/>
    </location>
</feature>
<dbReference type="Proteomes" id="UP000235116">
    <property type="component" value="Chromosome"/>
</dbReference>
<proteinExistence type="predicted"/>
<dbReference type="GO" id="GO:0016020">
    <property type="term" value="C:membrane"/>
    <property type="evidence" value="ECO:0007669"/>
    <property type="project" value="GOC"/>
</dbReference>
<feature type="transmembrane region" description="Helical" evidence="7">
    <location>
        <begin position="74"/>
        <end position="98"/>
    </location>
</feature>
<keyword evidence="2 7" id="KW-0812">Transmembrane</keyword>
<evidence type="ECO:0000256" key="6">
    <source>
        <dbReference type="ARBA" id="ARBA00023136"/>
    </source>
</evidence>
<keyword evidence="10" id="KW-1185">Reference proteome</keyword>
<comment type="subcellular location">
    <subcellularLocation>
        <location evidence="1">Endomembrane system</location>
        <topology evidence="1">Multi-pass membrane protein</topology>
    </subcellularLocation>
</comment>
<accession>A0A2K9LMU7</accession>
<dbReference type="AlphaFoldDB" id="A0A2K9LMU7"/>
<dbReference type="InterPro" id="IPR006694">
    <property type="entry name" value="Fatty_acid_hydroxylase"/>
</dbReference>
<dbReference type="OrthoDB" id="9770329at2"/>
<evidence type="ECO:0000259" key="8">
    <source>
        <dbReference type="Pfam" id="PF04116"/>
    </source>
</evidence>
<dbReference type="PANTHER" id="PTHR21624:SF1">
    <property type="entry name" value="ALKYLGLYCEROL MONOOXYGENASE"/>
    <property type="match status" value="1"/>
</dbReference>
<dbReference type="GO" id="GO:0005506">
    <property type="term" value="F:iron ion binding"/>
    <property type="evidence" value="ECO:0007669"/>
    <property type="project" value="InterPro"/>
</dbReference>
<evidence type="ECO:0000313" key="10">
    <source>
        <dbReference type="Proteomes" id="UP000235116"/>
    </source>
</evidence>
<feature type="transmembrane region" description="Helical" evidence="7">
    <location>
        <begin position="167"/>
        <end position="187"/>
    </location>
</feature>
<keyword evidence="3 7" id="KW-1133">Transmembrane helix</keyword>
<dbReference type="InterPro" id="IPR051689">
    <property type="entry name" value="Sterol_desaturase/TMEM195"/>
</dbReference>
<evidence type="ECO:0000256" key="2">
    <source>
        <dbReference type="ARBA" id="ARBA00022692"/>
    </source>
</evidence>
<evidence type="ECO:0000256" key="3">
    <source>
        <dbReference type="ARBA" id="ARBA00022989"/>
    </source>
</evidence>
<evidence type="ECO:0000256" key="5">
    <source>
        <dbReference type="ARBA" id="ARBA00023098"/>
    </source>
</evidence>
<keyword evidence="5" id="KW-0443">Lipid metabolism</keyword>
<feature type="domain" description="Fatty acid hydroxylase" evidence="8">
    <location>
        <begin position="123"/>
        <end position="256"/>
    </location>
</feature>
<sequence>MGSFKILALEYLYFPVLATTAIISMSWFLHTGQHVELASFVISLSVLLVTMLFERLHPLNPKWNLSQGDLAPDFTSILLVAVLLEGILKKVGPLIALYAFLALNLPQGYRLIPDSMPLWAETIVVLLIVEFAKYWFHRLSHEHPRWWPLHSVHHSVKRMHLLNGFRIHPLYHLCTFLLGVVPCYLIGASEEALILNGVLLAIGGSIQHCNIKLRYGWLNYIFNTNELHRWHHSKRIDEANHNYGAVLIIYDVIFGTRYYRPDDSPAELGIHKEDRYPMNNYWKQLLIPFRWKSQMMD</sequence>